<dbReference type="InterPro" id="IPR001810">
    <property type="entry name" value="F-box_dom"/>
</dbReference>
<evidence type="ECO:0000313" key="3">
    <source>
        <dbReference type="EMBL" id="SSX27187.1"/>
    </source>
</evidence>
<dbReference type="AlphaFoldDB" id="A0A336MFR8"/>
<dbReference type="Gene3D" id="2.20.25.20">
    <property type="match status" value="1"/>
</dbReference>
<dbReference type="VEuPathDB" id="VectorBase:CSON014251"/>
<evidence type="ECO:0000259" key="2">
    <source>
        <dbReference type="Pfam" id="PF00646"/>
    </source>
</evidence>
<dbReference type="PANTHER" id="PTHR15493:SF9">
    <property type="entry name" value="GH14043P"/>
    <property type="match status" value="1"/>
</dbReference>
<proteinExistence type="predicted"/>
<feature type="region of interest" description="Disordered" evidence="1">
    <location>
        <begin position="682"/>
        <end position="756"/>
    </location>
</feature>
<name>A0A336MFR8_CULSO</name>
<feature type="compositionally biased region" description="Low complexity" evidence="1">
    <location>
        <begin position="726"/>
        <end position="744"/>
    </location>
</feature>
<evidence type="ECO:0000256" key="1">
    <source>
        <dbReference type="SAM" id="MobiDB-lite"/>
    </source>
</evidence>
<dbReference type="OMA" id="HENQKFW"/>
<dbReference type="CDD" id="cd22086">
    <property type="entry name" value="F-box_EMI"/>
    <property type="match status" value="1"/>
</dbReference>
<feature type="domain" description="F-box" evidence="2">
    <location>
        <begin position="505"/>
        <end position="538"/>
    </location>
</feature>
<feature type="compositionally biased region" description="Polar residues" evidence="1">
    <location>
        <begin position="1"/>
        <end position="17"/>
    </location>
</feature>
<protein>
    <submittedName>
        <fullName evidence="3">CSON014251 protein</fullName>
    </submittedName>
</protein>
<organism evidence="3">
    <name type="scientific">Culicoides sonorensis</name>
    <name type="common">Biting midge</name>
    <dbReference type="NCBI Taxonomy" id="179676"/>
    <lineage>
        <taxon>Eukaryota</taxon>
        <taxon>Metazoa</taxon>
        <taxon>Ecdysozoa</taxon>
        <taxon>Arthropoda</taxon>
        <taxon>Hexapoda</taxon>
        <taxon>Insecta</taxon>
        <taxon>Pterygota</taxon>
        <taxon>Neoptera</taxon>
        <taxon>Endopterygota</taxon>
        <taxon>Diptera</taxon>
        <taxon>Nematocera</taxon>
        <taxon>Chironomoidea</taxon>
        <taxon>Ceratopogonidae</taxon>
        <taxon>Ceratopogoninae</taxon>
        <taxon>Culicoides</taxon>
        <taxon>Monoculicoides</taxon>
    </lineage>
</organism>
<dbReference type="Gene3D" id="1.20.1280.50">
    <property type="match status" value="1"/>
</dbReference>
<dbReference type="GO" id="GO:0005634">
    <property type="term" value="C:nucleus"/>
    <property type="evidence" value="ECO:0007669"/>
    <property type="project" value="TreeGrafter"/>
</dbReference>
<feature type="compositionally biased region" description="Polar residues" evidence="1">
    <location>
        <begin position="745"/>
        <end position="756"/>
    </location>
</feature>
<reference evidence="3" key="1">
    <citation type="submission" date="2018-07" db="EMBL/GenBank/DDBJ databases">
        <authorList>
            <person name="Quirk P.G."/>
            <person name="Krulwich T.A."/>
        </authorList>
    </citation>
    <scope>NUCLEOTIDE SEQUENCE</scope>
</reference>
<dbReference type="Pfam" id="PF00646">
    <property type="entry name" value="F-box"/>
    <property type="match status" value="1"/>
</dbReference>
<dbReference type="GO" id="GO:0045835">
    <property type="term" value="P:negative regulation of meiotic nuclear division"/>
    <property type="evidence" value="ECO:0007669"/>
    <property type="project" value="InterPro"/>
</dbReference>
<feature type="region of interest" description="Disordered" evidence="1">
    <location>
        <begin position="1"/>
        <end position="21"/>
    </location>
</feature>
<accession>A0A336MFR8</accession>
<dbReference type="InterPro" id="IPR047147">
    <property type="entry name" value="FBX5_43"/>
</dbReference>
<dbReference type="EMBL" id="UFQT01000782">
    <property type="protein sequence ID" value="SSX27187.1"/>
    <property type="molecule type" value="Genomic_DNA"/>
</dbReference>
<dbReference type="InterPro" id="IPR036047">
    <property type="entry name" value="F-box-like_dom_sf"/>
</dbReference>
<dbReference type="SUPFAM" id="SSF81383">
    <property type="entry name" value="F-box domain"/>
    <property type="match status" value="1"/>
</dbReference>
<gene>
    <name evidence="3" type="primary">CSON014251</name>
</gene>
<dbReference type="PANTHER" id="PTHR15493">
    <property type="entry name" value="F-BOX ONLY PROTEIN 5 AND 43"/>
    <property type="match status" value="1"/>
</dbReference>
<dbReference type="GO" id="GO:0007088">
    <property type="term" value="P:regulation of mitotic nuclear division"/>
    <property type="evidence" value="ECO:0007669"/>
    <property type="project" value="InterPro"/>
</dbReference>
<sequence length="828" mass="93694">MSSIETNHDQANGNNRNDSGKINCFKNLKNYRDHGESFEEVSFGDSGYGNSRHLTFNSTEPGSLTRQSTSILKTIDEEPREIVTATPASTSRAEKKVTILTPTTQSIQKMSNLHLTTPEGGMMCSMDMSPFQGPQENFDFIEPKTPPELLLSIQEPRTANSTPRKAKTYGRKRSFRNEIETDTENENVEQKRFRPDMAKDDIDEKLARRMPFSPVVLKANQRSLRHRSVSDNNLGLTLRSSTPKTFLMRSNLVPNVIPKQPVKEIEQKVEIQVKKTPKKTPKKTLRRYQSFSPTKLSLKGKEKVIKNFFQDMKKPSTSTGLCDSFQKSDKGLTNIPEEDIQPSSLLRQNALDISDIQIRDMPASEQCSLNLTEADLSFLNGAGKSISPIKKHPGLENLFEAPIIPLDGLEQDPSINFTTSFQNSEVPSLEFTSFEKPSTSNLTVSPLKKGLLFRDLPRTPSKSILKRTKSKTPSKKRLLEKRSHYYDGMDCLDFINRLHNEGVYHLVEDIFQYLTDEDIINASMVSKKWFNAIQNNKLLNGRRMNYITMTKIRDIENLVTKRRSSCPEMNIPDRKPFTAHNYDTRGMERIRQLSQYSPPASPGKVKFRENQKVVRRLSPRAMTTCPRCAKPSPIITQKKRDCIVKIGRSTRSSAKKTAELRKTLSEPSPILTRYRHTFDRSPVFDLDTSGDSSSSSNNSASERKIRRTLFPASRSNTLPYDISKRNSINSSMNTSSATSTTRSSIGTNHSGVSPSISVYSPDSDSIEEYAMCTGTNCGFRFCVRCKGEYHSNHVCPVSVEINSPVRDEDRNTSNRIGSRQSRRTLKRL</sequence>
<feature type="region of interest" description="Disordered" evidence="1">
    <location>
        <begin position="805"/>
        <end position="828"/>
    </location>
</feature>